<feature type="compositionally biased region" description="Low complexity" evidence="1">
    <location>
        <begin position="112"/>
        <end position="126"/>
    </location>
</feature>
<gene>
    <name evidence="2" type="ORF">Tci_032508</name>
</gene>
<name>A0A6L2LHA8_TANCI</name>
<accession>A0A6L2LHA8</accession>
<evidence type="ECO:0000313" key="2">
    <source>
        <dbReference type="EMBL" id="GEU60530.1"/>
    </source>
</evidence>
<feature type="compositionally biased region" description="Basic residues" evidence="1">
    <location>
        <begin position="127"/>
        <end position="145"/>
    </location>
</feature>
<dbReference type="EMBL" id="BKCJ010004350">
    <property type="protein sequence ID" value="GEU60530.1"/>
    <property type="molecule type" value="Genomic_DNA"/>
</dbReference>
<dbReference type="AlphaFoldDB" id="A0A6L2LHA8"/>
<organism evidence="2">
    <name type="scientific">Tanacetum cinerariifolium</name>
    <name type="common">Dalmatian daisy</name>
    <name type="synonym">Chrysanthemum cinerariifolium</name>
    <dbReference type="NCBI Taxonomy" id="118510"/>
    <lineage>
        <taxon>Eukaryota</taxon>
        <taxon>Viridiplantae</taxon>
        <taxon>Streptophyta</taxon>
        <taxon>Embryophyta</taxon>
        <taxon>Tracheophyta</taxon>
        <taxon>Spermatophyta</taxon>
        <taxon>Magnoliopsida</taxon>
        <taxon>eudicotyledons</taxon>
        <taxon>Gunneridae</taxon>
        <taxon>Pentapetalae</taxon>
        <taxon>asterids</taxon>
        <taxon>campanulids</taxon>
        <taxon>Asterales</taxon>
        <taxon>Asteraceae</taxon>
        <taxon>Asteroideae</taxon>
        <taxon>Anthemideae</taxon>
        <taxon>Anthemidinae</taxon>
        <taxon>Tanacetum</taxon>
    </lineage>
</organism>
<comment type="caution">
    <text evidence="2">The sequence shown here is derived from an EMBL/GenBank/DDBJ whole genome shotgun (WGS) entry which is preliminary data.</text>
</comment>
<protein>
    <submittedName>
        <fullName evidence="2">Uncharacterized protein</fullName>
    </submittedName>
</protein>
<sequence length="216" mass="24696">MAALIKKKRQALAEQLFKDRQNRPMTQAQEKVYMRQYVKNQISAIYNTGWTMAYVKSFTGEQLKQEFEKIRKVQSHSQIQAFSRNLKRPRPVLEEPSSKRPKSPKAPTLSMPVVPISPAVSSPPSSRTRKKSFGQKHMHKPKSTRPKLDIDAPAQTFLKVVVNEDSDNEDSNDEVWSVVVGWEVLPTPLGEINALYRIDGSTKHFATLRQILHMVD</sequence>
<feature type="region of interest" description="Disordered" evidence="1">
    <location>
        <begin position="78"/>
        <end position="148"/>
    </location>
</feature>
<evidence type="ECO:0000256" key="1">
    <source>
        <dbReference type="SAM" id="MobiDB-lite"/>
    </source>
</evidence>
<reference evidence="2" key="1">
    <citation type="journal article" date="2019" name="Sci. Rep.">
        <title>Draft genome of Tanacetum cinerariifolium, the natural source of mosquito coil.</title>
        <authorList>
            <person name="Yamashiro T."/>
            <person name="Shiraishi A."/>
            <person name="Satake H."/>
            <person name="Nakayama K."/>
        </authorList>
    </citation>
    <scope>NUCLEOTIDE SEQUENCE</scope>
</reference>
<proteinExistence type="predicted"/>